<accession>A0A2V2N6J9</accession>
<reference evidence="1 2" key="1">
    <citation type="submission" date="2018-05" db="EMBL/GenBank/DDBJ databases">
        <title>Draft genome of Methanospirillum stamsii Pt1.</title>
        <authorList>
            <person name="Dueholm M.S."/>
            <person name="Nielsen P.H."/>
            <person name="Bakmann L.F."/>
            <person name="Otzen D.E."/>
        </authorList>
    </citation>
    <scope>NUCLEOTIDE SEQUENCE [LARGE SCALE GENOMIC DNA]</scope>
    <source>
        <strain evidence="1 2">Pt1</strain>
    </source>
</reference>
<dbReference type="EMBL" id="QGMZ01000008">
    <property type="protein sequence ID" value="PWR75702.1"/>
    <property type="molecule type" value="Genomic_DNA"/>
</dbReference>
<protein>
    <submittedName>
        <fullName evidence="1">Uncharacterized protein</fullName>
    </submittedName>
</protein>
<dbReference type="Proteomes" id="UP000245934">
    <property type="component" value="Unassembled WGS sequence"/>
</dbReference>
<sequence length="91" mass="10201">MRDHGRGFEHGRRTFNICSDDRAVLSRDIRFTRSALSTIRVNSSGVIGYDELPGTTGHRMSPHSFMGTIHSTLHTSRSQYPTIRNVSKGIV</sequence>
<comment type="caution">
    <text evidence="1">The sequence shown here is derived from an EMBL/GenBank/DDBJ whole genome shotgun (WGS) entry which is preliminary data.</text>
</comment>
<proteinExistence type="predicted"/>
<organism evidence="1 2">
    <name type="scientific">Methanospirillum stamsii</name>
    <dbReference type="NCBI Taxonomy" id="1277351"/>
    <lineage>
        <taxon>Archaea</taxon>
        <taxon>Methanobacteriati</taxon>
        <taxon>Methanobacteriota</taxon>
        <taxon>Stenosarchaea group</taxon>
        <taxon>Methanomicrobia</taxon>
        <taxon>Methanomicrobiales</taxon>
        <taxon>Methanospirillaceae</taxon>
        <taxon>Methanospirillum</taxon>
    </lineage>
</organism>
<name>A0A2V2N6J9_9EURY</name>
<evidence type="ECO:0000313" key="1">
    <source>
        <dbReference type="EMBL" id="PWR75702.1"/>
    </source>
</evidence>
<dbReference type="AlphaFoldDB" id="A0A2V2N6J9"/>
<evidence type="ECO:0000313" key="2">
    <source>
        <dbReference type="Proteomes" id="UP000245934"/>
    </source>
</evidence>
<dbReference type="GeneID" id="97609473"/>
<dbReference type="RefSeq" id="WP_109939767.1">
    <property type="nucleotide sequence ID" value="NZ_CP176366.1"/>
</dbReference>
<keyword evidence="2" id="KW-1185">Reference proteome</keyword>
<gene>
    <name evidence="1" type="ORF">DLD82_03735</name>
</gene>